<dbReference type="PANTHER" id="PTHR11937">
    <property type="entry name" value="ACTIN"/>
    <property type="match status" value="1"/>
</dbReference>
<evidence type="ECO:0000256" key="1">
    <source>
        <dbReference type="RuleBase" id="RU000487"/>
    </source>
</evidence>
<comment type="similarity">
    <text evidence="1">Belongs to the actin family.</text>
</comment>
<dbReference type="PRINTS" id="PR00190">
    <property type="entry name" value="ACTIN"/>
</dbReference>
<accession>A0A6B2FY17</accession>
<dbReference type="Gene3D" id="3.30.420.40">
    <property type="match status" value="2"/>
</dbReference>
<organism evidence="2">
    <name type="scientific">Myxobolus squamalis</name>
    <name type="common">Myxosporean</name>
    <dbReference type="NCBI Taxonomy" id="59785"/>
    <lineage>
        <taxon>Eukaryota</taxon>
        <taxon>Metazoa</taxon>
        <taxon>Cnidaria</taxon>
        <taxon>Myxozoa</taxon>
        <taxon>Myxosporea</taxon>
        <taxon>Bivalvulida</taxon>
        <taxon>Platysporina</taxon>
        <taxon>Myxobolidae</taxon>
        <taxon>Myxobolus</taxon>
    </lineage>
</organism>
<dbReference type="FunFam" id="3.30.420.40:FF:000502">
    <property type="entry name" value="Actin-Related Proteins"/>
    <property type="match status" value="1"/>
</dbReference>
<sequence>MSFNGSLGKALVVDFGSDTVKVGYAGDPTPKFIIPNVYGLPKYPRILLSSGDNVTYVGSQVNEMKGLLNIFPTLEHGSVVDVDNMGRIWSYIYGPSVLNIDPRDHPVLVTEPVLSSYKTKESIFEYLFESLSVPAVCFACAPVLSLYGNGFHTGCVLDSGAGVTSAVAICNGYSLTHSAKRTNIAGMFSFLSL</sequence>
<dbReference type="Pfam" id="PF00022">
    <property type="entry name" value="Actin"/>
    <property type="match status" value="1"/>
</dbReference>
<dbReference type="SUPFAM" id="SSF53067">
    <property type="entry name" value="Actin-like ATPase domain"/>
    <property type="match status" value="2"/>
</dbReference>
<dbReference type="EMBL" id="GHBR01000795">
    <property type="protein sequence ID" value="NDJ96267.1"/>
    <property type="molecule type" value="Transcribed_RNA"/>
</dbReference>
<dbReference type="SMART" id="SM00268">
    <property type="entry name" value="ACTIN"/>
    <property type="match status" value="1"/>
</dbReference>
<proteinExistence type="inferred from homology"/>
<dbReference type="InterPro" id="IPR004000">
    <property type="entry name" value="Actin"/>
</dbReference>
<evidence type="ECO:0000313" key="2">
    <source>
        <dbReference type="EMBL" id="NDJ96267.1"/>
    </source>
</evidence>
<dbReference type="InterPro" id="IPR043129">
    <property type="entry name" value="ATPase_NBD"/>
</dbReference>
<protein>
    <submittedName>
        <fullName evidence="2">Alpha-centractin (Trinotate prediction)</fullName>
    </submittedName>
</protein>
<name>A0A6B2FY17_MYXSQ</name>
<dbReference type="AlphaFoldDB" id="A0A6B2FY17"/>
<reference evidence="2" key="1">
    <citation type="submission" date="2018-11" db="EMBL/GenBank/DDBJ databases">
        <title>Myxobolus squamalis genome and transcriptome.</title>
        <authorList>
            <person name="Yahalomi D."/>
            <person name="Atkinson S.D."/>
            <person name="Neuhof M."/>
            <person name="Chang E.S."/>
            <person name="Philippe H."/>
            <person name="Cartwright P."/>
            <person name="Bartholomew J.L."/>
            <person name="Huchon D."/>
        </authorList>
    </citation>
    <scope>NUCLEOTIDE SEQUENCE</scope>
    <source>
        <strain evidence="2">71B08</strain>
        <tissue evidence="2">Whole</tissue>
    </source>
</reference>